<keyword evidence="3" id="KW-1185">Reference proteome</keyword>
<dbReference type="RefSeq" id="XP_040767827.1">
    <property type="nucleotide sequence ID" value="XM_040902601.1"/>
</dbReference>
<feature type="compositionally biased region" description="Low complexity" evidence="1">
    <location>
        <begin position="51"/>
        <end position="60"/>
    </location>
</feature>
<sequence length="639" mass="68644">MRQTVRLPSPPLVLTLCRGQCQPSDEVYHGYPGAVLISPVNTITIVLSASSMSNSSNPKSLHPRGHGSGTPVKKAPVRGPTPTRPAPALPRTARGKSGVVRPVPPVATFPSRTVPDLRHTRPSATYAAKVARTVTTGNIAQPASKRQGLIAASKHVRTASLPVASKASTAANKSTRSPRPTSLPEVGKENTVPSFARPTRTSSARVQPAVERAPVKLTLRPSRPLQSPTKSTRPPFKRVSNDKPLPVTPPAASARSFSISRSGDDASTLSIGEEPKQGVCSCLIHSSHFEATAATPHNKQVPDEIIPPPVPEKDGVPLHVLVKEMLAGKATAAIPWPLYEMPTTPPTTPSCPEHPAAETSLPAALPPAETIIPETIPSPVSPSVQPTVPETNQESDDEKADPPAIVITRPTSAPLEQFITPDGIIPITTELSKNDLLSPDCEPKVLASRRTIDFKLPSAAELLKKRSAAKAKRLETAQRQRPSKKFTAQLDLLEEEYENPEDTSTMQTIVQQEDSTSPSATIHHPEQVIRSFFEDDDDLAKPSNDDYDGLLPELIDDLIGTDSEEELTAIDGRFATCLENLDNADIDFPNLSRAINTRILTADSEDNYWSIGHRELLHALGSLSACVQDIEGVLNDDIT</sequence>
<feature type="region of interest" description="Disordered" evidence="1">
    <location>
        <begin position="51"/>
        <end position="119"/>
    </location>
</feature>
<feature type="region of interest" description="Disordered" evidence="1">
    <location>
        <begin position="161"/>
        <end position="272"/>
    </location>
</feature>
<feature type="compositionally biased region" description="Low complexity" evidence="1">
    <location>
        <begin position="251"/>
        <end position="261"/>
    </location>
</feature>
<name>A0A165GAV5_9APHY</name>
<dbReference type="EMBL" id="KV427610">
    <property type="protein sequence ID" value="KZT10087.1"/>
    <property type="molecule type" value="Genomic_DNA"/>
</dbReference>
<protein>
    <submittedName>
        <fullName evidence="2">Uncharacterized protein</fullName>
    </submittedName>
</protein>
<dbReference type="AlphaFoldDB" id="A0A165GAV5"/>
<evidence type="ECO:0000256" key="1">
    <source>
        <dbReference type="SAM" id="MobiDB-lite"/>
    </source>
</evidence>
<dbReference type="Proteomes" id="UP000076871">
    <property type="component" value="Unassembled WGS sequence"/>
</dbReference>
<feature type="compositionally biased region" description="Low complexity" evidence="1">
    <location>
        <begin position="164"/>
        <end position="177"/>
    </location>
</feature>
<gene>
    <name evidence="2" type="ORF">LAESUDRAFT_471938</name>
</gene>
<reference evidence="2 3" key="1">
    <citation type="journal article" date="2016" name="Mol. Biol. Evol.">
        <title>Comparative Genomics of Early-Diverging Mushroom-Forming Fungi Provides Insights into the Origins of Lignocellulose Decay Capabilities.</title>
        <authorList>
            <person name="Nagy L.G."/>
            <person name="Riley R."/>
            <person name="Tritt A."/>
            <person name="Adam C."/>
            <person name="Daum C."/>
            <person name="Floudas D."/>
            <person name="Sun H."/>
            <person name="Yadav J.S."/>
            <person name="Pangilinan J."/>
            <person name="Larsson K.H."/>
            <person name="Matsuura K."/>
            <person name="Barry K."/>
            <person name="Labutti K."/>
            <person name="Kuo R."/>
            <person name="Ohm R.A."/>
            <person name="Bhattacharya S.S."/>
            <person name="Shirouzu T."/>
            <person name="Yoshinaga Y."/>
            <person name="Martin F.M."/>
            <person name="Grigoriev I.V."/>
            <person name="Hibbett D.S."/>
        </authorList>
    </citation>
    <scope>NUCLEOTIDE SEQUENCE [LARGE SCALE GENOMIC DNA]</scope>
    <source>
        <strain evidence="2 3">93-53</strain>
    </source>
</reference>
<evidence type="ECO:0000313" key="3">
    <source>
        <dbReference type="Proteomes" id="UP000076871"/>
    </source>
</evidence>
<feature type="compositionally biased region" description="Low complexity" evidence="1">
    <location>
        <begin position="375"/>
        <end position="389"/>
    </location>
</feature>
<feature type="region of interest" description="Disordered" evidence="1">
    <location>
        <begin position="375"/>
        <end position="400"/>
    </location>
</feature>
<evidence type="ECO:0000313" key="2">
    <source>
        <dbReference type="EMBL" id="KZT10087.1"/>
    </source>
</evidence>
<dbReference type="GeneID" id="63819632"/>
<organism evidence="2 3">
    <name type="scientific">Laetiporus sulphureus 93-53</name>
    <dbReference type="NCBI Taxonomy" id="1314785"/>
    <lineage>
        <taxon>Eukaryota</taxon>
        <taxon>Fungi</taxon>
        <taxon>Dikarya</taxon>
        <taxon>Basidiomycota</taxon>
        <taxon>Agaricomycotina</taxon>
        <taxon>Agaricomycetes</taxon>
        <taxon>Polyporales</taxon>
        <taxon>Laetiporus</taxon>
    </lineage>
</organism>
<proteinExistence type="predicted"/>
<accession>A0A165GAV5</accession>
<dbReference type="InParanoid" id="A0A165GAV5"/>